<evidence type="ECO:0000313" key="5">
    <source>
        <dbReference type="Proteomes" id="UP001241747"/>
    </source>
</evidence>
<feature type="domain" description="GGDEF" evidence="3">
    <location>
        <begin position="256"/>
        <end position="394"/>
    </location>
</feature>
<dbReference type="Pfam" id="PF08447">
    <property type="entry name" value="PAS_3"/>
    <property type="match status" value="1"/>
</dbReference>
<dbReference type="CDD" id="cd01949">
    <property type="entry name" value="GGDEF"/>
    <property type="match status" value="1"/>
</dbReference>
<dbReference type="RefSeq" id="WP_237347221.1">
    <property type="nucleotide sequence ID" value="NZ_JABWGX010000030.1"/>
</dbReference>
<dbReference type="PANTHER" id="PTHR46663:SF3">
    <property type="entry name" value="SLL0267 PROTEIN"/>
    <property type="match status" value="1"/>
</dbReference>
<name>A0ABU0LAT9_XANAG</name>
<dbReference type="SMART" id="SM00091">
    <property type="entry name" value="PAS"/>
    <property type="match status" value="1"/>
</dbReference>
<dbReference type="SUPFAM" id="SSF55781">
    <property type="entry name" value="GAF domain-like"/>
    <property type="match status" value="1"/>
</dbReference>
<dbReference type="Gene3D" id="3.30.450.20">
    <property type="entry name" value="PAS domain"/>
    <property type="match status" value="1"/>
</dbReference>
<dbReference type="Proteomes" id="UP001241747">
    <property type="component" value="Unassembled WGS sequence"/>
</dbReference>
<dbReference type="CDD" id="cd00130">
    <property type="entry name" value="PAS"/>
    <property type="match status" value="1"/>
</dbReference>
<dbReference type="SMART" id="SM00267">
    <property type="entry name" value="GGDEF"/>
    <property type="match status" value="1"/>
</dbReference>
<dbReference type="NCBIfam" id="TIGR00254">
    <property type="entry name" value="GGDEF"/>
    <property type="match status" value="1"/>
</dbReference>
<proteinExistence type="predicted"/>
<organism evidence="4 5">
    <name type="scientific">Xanthobacter agilis</name>
    <dbReference type="NCBI Taxonomy" id="47492"/>
    <lineage>
        <taxon>Bacteria</taxon>
        <taxon>Pseudomonadati</taxon>
        <taxon>Pseudomonadota</taxon>
        <taxon>Alphaproteobacteria</taxon>
        <taxon>Hyphomicrobiales</taxon>
        <taxon>Xanthobacteraceae</taxon>
        <taxon>Xanthobacter</taxon>
    </lineage>
</organism>
<dbReference type="SMART" id="SM00086">
    <property type="entry name" value="PAC"/>
    <property type="match status" value="1"/>
</dbReference>
<dbReference type="InterPro" id="IPR000014">
    <property type="entry name" value="PAS"/>
</dbReference>
<dbReference type="PROSITE" id="PS50887">
    <property type="entry name" value="GGDEF"/>
    <property type="match status" value="1"/>
</dbReference>
<dbReference type="InterPro" id="IPR029787">
    <property type="entry name" value="Nucleotide_cyclase"/>
</dbReference>
<dbReference type="InterPro" id="IPR052163">
    <property type="entry name" value="DGC-Regulatory_Protein"/>
</dbReference>
<evidence type="ECO:0000259" key="2">
    <source>
        <dbReference type="PROSITE" id="PS50113"/>
    </source>
</evidence>
<comment type="caution">
    <text evidence="4">The sequence shown here is derived from an EMBL/GenBank/DDBJ whole genome shotgun (WGS) entry which is preliminary data.</text>
</comment>
<dbReference type="SUPFAM" id="SSF55785">
    <property type="entry name" value="PYP-like sensor domain (PAS domain)"/>
    <property type="match status" value="1"/>
</dbReference>
<protein>
    <submittedName>
        <fullName evidence="4">Diguanylate cyclase (GGDEF)-like protein/PAS domain S-box-containing protein</fullName>
    </submittedName>
</protein>
<dbReference type="Gene3D" id="3.30.450.40">
    <property type="match status" value="1"/>
</dbReference>
<evidence type="ECO:0000313" key="4">
    <source>
        <dbReference type="EMBL" id="MDQ0504248.1"/>
    </source>
</evidence>
<sequence length="407" mass="44219">MCARAAACRDVVVVEDVAAEAGLADVAFGPDCPVAGFCAATPLFAGEPEAPLLGTLVLADPMPRVFPPHLKQRLAELGALAAAQLRLEEAARRASAEAALYRLLADHSTDTIVRGDLDGVRLYVSPAVHSLLGYTPEELVGRRAVELVHPQDLPEFQALMRQIREGRIERGRSEQRQRHKNGQWVWIEAFIRLTSDKTTGRRDGYVVSVRDISRRKAAEDHLAHLATHDALTGLANRSRLQERLGEERTRGQRTGTGFAVLCLDLDHFKQVNDAYGHEAGDAVLRSAAIRIQQASREEDLVARLGGDEFIVVLRCCPAPGAAAERLSERLIEMMAQPISYRGASVEVGTSIGIAVASSAMVARGLDLDELLRKGDQALYRAKAFGRNRFIVAPQEDADAPGQPPAPL</sequence>
<dbReference type="SUPFAM" id="SSF55073">
    <property type="entry name" value="Nucleotide cyclase"/>
    <property type="match status" value="1"/>
</dbReference>
<feature type="domain" description="PAC" evidence="2">
    <location>
        <begin position="171"/>
        <end position="224"/>
    </location>
</feature>
<dbReference type="InterPro" id="IPR035965">
    <property type="entry name" value="PAS-like_dom_sf"/>
</dbReference>
<dbReference type="NCBIfam" id="TIGR00229">
    <property type="entry name" value="sensory_box"/>
    <property type="match status" value="1"/>
</dbReference>
<dbReference type="InterPro" id="IPR043128">
    <property type="entry name" value="Rev_trsase/Diguanyl_cyclase"/>
</dbReference>
<evidence type="ECO:0000259" key="3">
    <source>
        <dbReference type="PROSITE" id="PS50887"/>
    </source>
</evidence>
<dbReference type="InterPro" id="IPR029016">
    <property type="entry name" value="GAF-like_dom_sf"/>
</dbReference>
<gene>
    <name evidence="4" type="ORF">QOZ94_001022</name>
</gene>
<dbReference type="InterPro" id="IPR001610">
    <property type="entry name" value="PAC"/>
</dbReference>
<dbReference type="PROSITE" id="PS50113">
    <property type="entry name" value="PAC"/>
    <property type="match status" value="1"/>
</dbReference>
<reference evidence="4 5" key="1">
    <citation type="submission" date="2023-07" db="EMBL/GenBank/DDBJ databases">
        <title>Genomic Encyclopedia of Type Strains, Phase IV (KMG-IV): sequencing the most valuable type-strain genomes for metagenomic binning, comparative biology and taxonomic classification.</title>
        <authorList>
            <person name="Goeker M."/>
        </authorList>
    </citation>
    <scope>NUCLEOTIDE SEQUENCE [LARGE SCALE GENOMIC DNA]</scope>
    <source>
        <strain evidence="4 5">DSM 3770</strain>
    </source>
</reference>
<dbReference type="Gene3D" id="3.30.70.270">
    <property type="match status" value="1"/>
</dbReference>
<accession>A0ABU0LAT9</accession>
<evidence type="ECO:0000259" key="1">
    <source>
        <dbReference type="PROSITE" id="PS50112"/>
    </source>
</evidence>
<dbReference type="PROSITE" id="PS50112">
    <property type="entry name" value="PAS"/>
    <property type="match status" value="1"/>
</dbReference>
<feature type="domain" description="PAS" evidence="1">
    <location>
        <begin position="97"/>
        <end position="167"/>
    </location>
</feature>
<dbReference type="InterPro" id="IPR000160">
    <property type="entry name" value="GGDEF_dom"/>
</dbReference>
<dbReference type="Pfam" id="PF00990">
    <property type="entry name" value="GGDEF"/>
    <property type="match status" value="1"/>
</dbReference>
<dbReference type="InterPro" id="IPR000700">
    <property type="entry name" value="PAS-assoc_C"/>
</dbReference>
<dbReference type="InterPro" id="IPR013655">
    <property type="entry name" value="PAS_fold_3"/>
</dbReference>
<keyword evidence="5" id="KW-1185">Reference proteome</keyword>
<dbReference type="PANTHER" id="PTHR46663">
    <property type="entry name" value="DIGUANYLATE CYCLASE DGCT-RELATED"/>
    <property type="match status" value="1"/>
</dbReference>
<dbReference type="EMBL" id="JAUSVY010000002">
    <property type="protein sequence ID" value="MDQ0504248.1"/>
    <property type="molecule type" value="Genomic_DNA"/>
</dbReference>